<protein>
    <submittedName>
        <fullName evidence="1">MedDCM-OCT-S30-C79-cds8</fullName>
    </submittedName>
</protein>
<dbReference type="EMBL" id="KC811120">
    <property type="protein sequence ID" value="AGQ19035.1"/>
    <property type="molecule type" value="Genomic_DNA"/>
</dbReference>
<sequence>MYVRLGLANPKEGMADDALSYFRDVAIPVYDQVSGLLGAAACINNVGQLMAWTTWANSEAKESAMAEFQQNLSGLADFITEPPTILEGPMVAGQQYTMVPKDGADPFFARFVLGGGTQDGKTYDDVAEFMSNTVYPAYENVEGIFASAACKIGDDSGFSFNFWTSHDAAHAASDVISSVVSDAVANLIREAPQELTGECTVWKNYVDFPVGKM</sequence>
<organism evidence="1">
    <name type="scientific">Candidatus Actinomarina minuta</name>
    <dbReference type="NCBI Taxonomy" id="1389454"/>
    <lineage>
        <taxon>Bacteria</taxon>
        <taxon>Bacillati</taxon>
        <taxon>Actinomycetota</taxon>
        <taxon>Actinomycetes</taxon>
        <taxon>Candidatus Actinomarinidae</taxon>
        <taxon>Candidatus Actinomarinales</taxon>
        <taxon>Candidatus Actinomarineae</taxon>
        <taxon>Candidatus Actinomarinaceae</taxon>
        <taxon>Candidatus Actinomarina</taxon>
    </lineage>
</organism>
<proteinExistence type="predicted"/>
<evidence type="ECO:0000313" key="1">
    <source>
        <dbReference type="EMBL" id="AGQ19035.1"/>
    </source>
</evidence>
<name>S5DQA9_9ACTN</name>
<accession>S5DQA9</accession>
<dbReference type="AlphaFoldDB" id="S5DQA9"/>
<reference evidence="1" key="1">
    <citation type="journal article" date="2013" name="Sci. Rep.">
        <title>Metagenomics uncovers a new group of low GC and ultra-small marine Actinobacteria.</title>
        <authorList>
            <person name="Ghai R."/>
            <person name="Mizuno C.M."/>
            <person name="Picazo A."/>
            <person name="Camacho A."/>
            <person name="Rodriguez-Valera F."/>
        </authorList>
    </citation>
    <scope>NUCLEOTIDE SEQUENCE</scope>
</reference>